<dbReference type="InterPro" id="IPR051299">
    <property type="entry name" value="AB_hydrolase_lip/est"/>
</dbReference>
<dbReference type="GO" id="GO:0016787">
    <property type="term" value="F:hydrolase activity"/>
    <property type="evidence" value="ECO:0007669"/>
    <property type="project" value="UniProtKB-KW"/>
</dbReference>
<feature type="chain" id="PRO_5025671017" evidence="3">
    <location>
        <begin position="24"/>
        <end position="306"/>
    </location>
</feature>
<evidence type="ECO:0000313" key="6">
    <source>
        <dbReference type="EMBL" id="KAF2020940.1"/>
    </source>
</evidence>
<feature type="domain" description="Mono-/di-acylglycerol lipase N-terminal" evidence="5">
    <location>
        <begin position="23"/>
        <end position="79"/>
    </location>
</feature>
<dbReference type="CDD" id="cd00519">
    <property type="entry name" value="Lipase_3"/>
    <property type="match status" value="1"/>
</dbReference>
<dbReference type="GeneID" id="54283896"/>
<evidence type="ECO:0000256" key="2">
    <source>
        <dbReference type="ARBA" id="ARBA00022801"/>
    </source>
</evidence>
<keyword evidence="1 3" id="KW-0732">Signal</keyword>
<dbReference type="Gene3D" id="3.40.50.1820">
    <property type="entry name" value="alpha/beta hydrolase"/>
    <property type="match status" value="1"/>
</dbReference>
<proteinExistence type="predicted"/>
<keyword evidence="2 6" id="KW-0378">Hydrolase</keyword>
<reference evidence="6" key="1">
    <citation type="journal article" date="2020" name="Stud. Mycol.">
        <title>101 Dothideomycetes genomes: a test case for predicting lifestyles and emergence of pathogens.</title>
        <authorList>
            <person name="Haridas S."/>
            <person name="Albert R."/>
            <person name="Binder M."/>
            <person name="Bloem J."/>
            <person name="Labutti K."/>
            <person name="Salamov A."/>
            <person name="Andreopoulos B."/>
            <person name="Baker S."/>
            <person name="Barry K."/>
            <person name="Bills G."/>
            <person name="Bluhm B."/>
            <person name="Cannon C."/>
            <person name="Castanera R."/>
            <person name="Culley D."/>
            <person name="Daum C."/>
            <person name="Ezra D."/>
            <person name="Gonzalez J."/>
            <person name="Henrissat B."/>
            <person name="Kuo A."/>
            <person name="Liang C."/>
            <person name="Lipzen A."/>
            <person name="Lutzoni F."/>
            <person name="Magnuson J."/>
            <person name="Mondo S."/>
            <person name="Nolan M."/>
            <person name="Ohm R."/>
            <person name="Pangilinan J."/>
            <person name="Park H.-J."/>
            <person name="Ramirez L."/>
            <person name="Alfaro M."/>
            <person name="Sun H."/>
            <person name="Tritt A."/>
            <person name="Yoshinaga Y."/>
            <person name="Zwiers L.-H."/>
            <person name="Turgeon B."/>
            <person name="Goodwin S."/>
            <person name="Spatafora J."/>
            <person name="Crous P."/>
            <person name="Grigoriev I."/>
        </authorList>
    </citation>
    <scope>NUCLEOTIDE SEQUENCE</scope>
    <source>
        <strain evidence="6">CBS 175.79</strain>
    </source>
</reference>
<evidence type="ECO:0000259" key="4">
    <source>
        <dbReference type="Pfam" id="PF01764"/>
    </source>
</evidence>
<dbReference type="Pfam" id="PF01764">
    <property type="entry name" value="Lipase_3"/>
    <property type="match status" value="1"/>
</dbReference>
<dbReference type="PANTHER" id="PTHR46640:SF1">
    <property type="entry name" value="FUNGAL LIPASE-LIKE DOMAIN-CONTAINING PROTEIN-RELATED"/>
    <property type="match status" value="1"/>
</dbReference>
<name>A0A6A5Y808_9PLEO</name>
<dbReference type="InterPro" id="IPR005592">
    <property type="entry name" value="Mono/diacylglycerol_lipase_N"/>
</dbReference>
<evidence type="ECO:0000256" key="3">
    <source>
        <dbReference type="SAM" id="SignalP"/>
    </source>
</evidence>
<dbReference type="SUPFAM" id="SSF53474">
    <property type="entry name" value="alpha/beta-Hydrolases"/>
    <property type="match status" value="1"/>
</dbReference>
<feature type="signal peptide" evidence="3">
    <location>
        <begin position="1"/>
        <end position="23"/>
    </location>
</feature>
<sequence length="306" mass="33037">MLSSTFARLVWLVMGACSLTTIASPVEFKKREVSADVLDQLQFFSQYSAASYCKSNNDSPNTKIECAQGNCPRVEAADTNTIVEFENTPKTDTTGFVAVDTTNQLIVISFRGTDSVRNLLTDANIGTQESPLCDDCDAANGFWDAWAEAEDIVLQAVAQARSENPGFKVIATGHSLGGAIASFGAGVLRSQNITVDLYTYGAPKVGKRGLADFLTDNTRGQNFRVTHKDDPIPRLPPALVGFRHPEPEFFVSSGNDVEPTAGDIELLTGSVNLKGNEGNLRLDLDAHRNYFGPISACEGQEGLEFK</sequence>
<dbReference type="InterPro" id="IPR029058">
    <property type="entry name" value="AB_hydrolase_fold"/>
</dbReference>
<evidence type="ECO:0000256" key="1">
    <source>
        <dbReference type="ARBA" id="ARBA00022729"/>
    </source>
</evidence>
<feature type="domain" description="Fungal lipase-type" evidence="4">
    <location>
        <begin position="107"/>
        <end position="238"/>
    </location>
</feature>
<organism evidence="6 7">
    <name type="scientific">Aaosphaeria arxii CBS 175.79</name>
    <dbReference type="NCBI Taxonomy" id="1450172"/>
    <lineage>
        <taxon>Eukaryota</taxon>
        <taxon>Fungi</taxon>
        <taxon>Dikarya</taxon>
        <taxon>Ascomycota</taxon>
        <taxon>Pezizomycotina</taxon>
        <taxon>Dothideomycetes</taxon>
        <taxon>Pleosporomycetidae</taxon>
        <taxon>Pleosporales</taxon>
        <taxon>Pleosporales incertae sedis</taxon>
        <taxon>Aaosphaeria</taxon>
    </lineage>
</organism>
<dbReference type="InterPro" id="IPR002921">
    <property type="entry name" value="Fungal_lipase-type"/>
</dbReference>
<accession>A0A6A5Y808</accession>
<protein>
    <submittedName>
        <fullName evidence="6">Alpha/beta-hydrolase</fullName>
    </submittedName>
</protein>
<dbReference type="Proteomes" id="UP000799778">
    <property type="component" value="Unassembled WGS sequence"/>
</dbReference>
<dbReference type="GO" id="GO:0016042">
    <property type="term" value="P:lipid catabolic process"/>
    <property type="evidence" value="ECO:0007669"/>
    <property type="project" value="InterPro"/>
</dbReference>
<gene>
    <name evidence="6" type="ORF">BU24DRAFT_416599</name>
</gene>
<keyword evidence="7" id="KW-1185">Reference proteome</keyword>
<dbReference type="EMBL" id="ML978066">
    <property type="protein sequence ID" value="KAF2020940.1"/>
    <property type="molecule type" value="Genomic_DNA"/>
</dbReference>
<dbReference type="RefSeq" id="XP_033389279.1">
    <property type="nucleotide sequence ID" value="XM_033526499.1"/>
</dbReference>
<dbReference type="AlphaFoldDB" id="A0A6A5Y808"/>
<dbReference type="OrthoDB" id="426718at2759"/>
<dbReference type="Pfam" id="PF03893">
    <property type="entry name" value="Lipase3_N"/>
    <property type="match status" value="1"/>
</dbReference>
<dbReference type="PANTHER" id="PTHR46640">
    <property type="entry name" value="TRIACYLGLYCEROL LIPASE, PUTATIVE (AFU_ORTHOLOGUE AFUA_6G06510)-RELATED"/>
    <property type="match status" value="1"/>
</dbReference>
<evidence type="ECO:0000259" key="5">
    <source>
        <dbReference type="Pfam" id="PF03893"/>
    </source>
</evidence>
<evidence type="ECO:0000313" key="7">
    <source>
        <dbReference type="Proteomes" id="UP000799778"/>
    </source>
</evidence>